<dbReference type="Proteomes" id="UP001163046">
    <property type="component" value="Unassembled WGS sequence"/>
</dbReference>
<evidence type="ECO:0000313" key="1">
    <source>
        <dbReference type="EMBL" id="KAJ7384031.1"/>
    </source>
</evidence>
<gene>
    <name evidence="1" type="ORF">OS493_024045</name>
</gene>
<name>A0A9W9ZLR1_9CNID</name>
<dbReference type="OrthoDB" id="5985115at2759"/>
<dbReference type="AlphaFoldDB" id="A0A9W9ZLR1"/>
<sequence>MEKVEDKARVRGQEVKNIFLPHCTWDKFGDILANSGARCFALFDELLSFFSTMNMYSSSKMQVSDTKEYQDFLQMYTGKSKTRETVTGNANFNMSQASFTLLGFTQPHAAMPIIEDLQNNAKGFTSRILFHVKDFWLLDILYGPAKHKKLSPK</sequence>
<reference evidence="1" key="1">
    <citation type="submission" date="2023-01" db="EMBL/GenBank/DDBJ databases">
        <title>Genome assembly of the deep-sea coral Lophelia pertusa.</title>
        <authorList>
            <person name="Herrera S."/>
            <person name="Cordes E."/>
        </authorList>
    </citation>
    <scope>NUCLEOTIDE SEQUENCE</scope>
    <source>
        <strain evidence="1">USNM1676648</strain>
        <tissue evidence="1">Polyp</tissue>
    </source>
</reference>
<dbReference type="EMBL" id="MU825891">
    <property type="protein sequence ID" value="KAJ7384031.1"/>
    <property type="molecule type" value="Genomic_DNA"/>
</dbReference>
<protein>
    <submittedName>
        <fullName evidence="1">Uncharacterized protein</fullName>
    </submittedName>
</protein>
<dbReference type="Pfam" id="PF13148">
    <property type="entry name" value="DUF3987"/>
    <property type="match status" value="1"/>
</dbReference>
<proteinExistence type="predicted"/>
<accession>A0A9W9ZLR1</accession>
<keyword evidence="2" id="KW-1185">Reference proteome</keyword>
<evidence type="ECO:0000313" key="2">
    <source>
        <dbReference type="Proteomes" id="UP001163046"/>
    </source>
</evidence>
<dbReference type="InterPro" id="IPR025048">
    <property type="entry name" value="DUF3987"/>
</dbReference>
<organism evidence="1 2">
    <name type="scientific">Desmophyllum pertusum</name>
    <dbReference type="NCBI Taxonomy" id="174260"/>
    <lineage>
        <taxon>Eukaryota</taxon>
        <taxon>Metazoa</taxon>
        <taxon>Cnidaria</taxon>
        <taxon>Anthozoa</taxon>
        <taxon>Hexacorallia</taxon>
        <taxon>Scleractinia</taxon>
        <taxon>Caryophylliina</taxon>
        <taxon>Caryophylliidae</taxon>
        <taxon>Desmophyllum</taxon>
    </lineage>
</organism>
<comment type="caution">
    <text evidence="1">The sequence shown here is derived from an EMBL/GenBank/DDBJ whole genome shotgun (WGS) entry which is preliminary data.</text>
</comment>